<dbReference type="GO" id="GO:0000725">
    <property type="term" value="P:recombinational repair"/>
    <property type="evidence" value="ECO:0007669"/>
    <property type="project" value="TreeGrafter"/>
</dbReference>
<evidence type="ECO:0000259" key="13">
    <source>
        <dbReference type="PROSITE" id="PS51217"/>
    </source>
</evidence>
<keyword evidence="6" id="KW-0413">Isomerase</keyword>
<dbReference type="STRING" id="517418.Ctha_1126"/>
<dbReference type="InterPro" id="IPR014016">
    <property type="entry name" value="UvrD-like_ATP-bd"/>
</dbReference>
<dbReference type="OrthoDB" id="9810135at2"/>
<evidence type="ECO:0000256" key="4">
    <source>
        <dbReference type="ARBA" id="ARBA00022806"/>
    </source>
</evidence>
<feature type="region of interest" description="Disordered" evidence="11">
    <location>
        <begin position="667"/>
        <end position="700"/>
    </location>
</feature>
<accession>B3QYG2</accession>
<dbReference type="Gene3D" id="1.10.486.10">
    <property type="entry name" value="PCRA, domain 4"/>
    <property type="match status" value="1"/>
</dbReference>
<evidence type="ECO:0000256" key="7">
    <source>
        <dbReference type="ARBA" id="ARBA00034617"/>
    </source>
</evidence>
<dbReference type="Pfam" id="PF00580">
    <property type="entry name" value="UvrD-helicase"/>
    <property type="match status" value="1"/>
</dbReference>
<dbReference type="Proteomes" id="UP000001208">
    <property type="component" value="Chromosome"/>
</dbReference>
<dbReference type="EMBL" id="CP001100">
    <property type="protein sequence ID" value="ACF13590.1"/>
    <property type="molecule type" value="Genomic_DNA"/>
</dbReference>
<evidence type="ECO:0000256" key="8">
    <source>
        <dbReference type="ARBA" id="ARBA00034808"/>
    </source>
</evidence>
<dbReference type="CDD" id="cd18807">
    <property type="entry name" value="SF1_C_UvrD"/>
    <property type="match status" value="1"/>
</dbReference>
<feature type="binding site" evidence="10">
    <location>
        <begin position="52"/>
        <end position="59"/>
    </location>
    <ligand>
        <name>ATP</name>
        <dbReference type="ChEBI" id="CHEBI:30616"/>
    </ligand>
</feature>
<dbReference type="SUPFAM" id="SSF52540">
    <property type="entry name" value="P-loop containing nucleoside triphosphate hydrolases"/>
    <property type="match status" value="1"/>
</dbReference>
<dbReference type="InterPro" id="IPR014017">
    <property type="entry name" value="DNA_helicase_UvrD-like_C"/>
</dbReference>
<evidence type="ECO:0000256" key="11">
    <source>
        <dbReference type="SAM" id="MobiDB-lite"/>
    </source>
</evidence>
<keyword evidence="3 10" id="KW-0378">Hydrolase</keyword>
<dbReference type="PROSITE" id="PS51217">
    <property type="entry name" value="UVRD_HELICASE_CTER"/>
    <property type="match status" value="1"/>
</dbReference>
<feature type="domain" description="UvrD-like helicase ATP-binding" evidence="12">
    <location>
        <begin position="31"/>
        <end position="315"/>
    </location>
</feature>
<evidence type="ECO:0000256" key="10">
    <source>
        <dbReference type="PROSITE-ProRule" id="PRU00560"/>
    </source>
</evidence>
<sequence length="700" mass="78952">MNTRKFVLYDDSDDGGKDSPAHGASLEKYQSELNSAQFEAVTTTDGALLVVAGAGTGKTKTLTYRVGYLIESGVPASDILLLTFTRRAAQEMLARAAAICDSRCSQIQGGTFHAFAHKLLRLHASQIGLAENFTVLDQADAEETLDIVRTALGFNKKEKRFPKKRTLATVISTSRNKQLPIELVVEAQYPHFLSFAEEIEFLAKKYREYKRANALLDFDDLLTELRDLFLNFPELGHQISSSLRYVMVDEYQDTNLVQAELVAHFSAVHKNVMAVGDDAQSIYAFRGANYRNILDFPNQFPECKLIKLEENYRSTPEILSLTNFVINRAKEKFTKTLFSRKPEGELPAIVSAPDERFQTRFIAQRILELREEGVPLREIAVLMRNGRDSYALELELRKRNIPFVKFGGQKVVEAAHIKDFLAYLKLIYNPRDVISWNRVLQLLEGVGPKTAKQVIEWVKDSGSPYEIGGVKMSAKYAASLKNLGDLLGSLSSGKKSLGETAAAVMNYYLPLMHEKYYEDFPKREKDLENFLNIIANYQNLETLLAELALDPIELTAIETEPAKPDEQPMTLSTIHSAKGLEWRTVFLINMLDGVLPSKYAVDDAASLDEELRLLYVAMTRAKSLLYVCYPIVCTQRGFEDYMSNPSRFLQKLPDALYERILLVQEKRKSPPQLSGKAKPQLQKKASGGKNENFNDDNLPF</sequence>
<keyword evidence="5 10" id="KW-0067">ATP-binding</keyword>
<keyword evidence="2 10" id="KW-0547">Nucleotide-binding</keyword>
<gene>
    <name evidence="14" type="ordered locus">Ctha_1126</name>
</gene>
<comment type="catalytic activity">
    <reaction evidence="7">
        <text>Couples ATP hydrolysis with the unwinding of duplex DNA by translocating in the 3'-5' direction.</text>
        <dbReference type="EC" id="5.6.2.4"/>
    </reaction>
</comment>
<evidence type="ECO:0000256" key="5">
    <source>
        <dbReference type="ARBA" id="ARBA00022840"/>
    </source>
</evidence>
<evidence type="ECO:0000256" key="2">
    <source>
        <dbReference type="ARBA" id="ARBA00022741"/>
    </source>
</evidence>
<dbReference type="InterPro" id="IPR027417">
    <property type="entry name" value="P-loop_NTPase"/>
</dbReference>
<dbReference type="RefSeq" id="WP_012499674.1">
    <property type="nucleotide sequence ID" value="NC_011026.1"/>
</dbReference>
<dbReference type="eggNOG" id="COG0210">
    <property type="taxonomic scope" value="Bacteria"/>
</dbReference>
<dbReference type="Gene3D" id="1.10.10.160">
    <property type="match status" value="1"/>
</dbReference>
<feature type="domain" description="UvrD-like helicase C-terminal" evidence="13">
    <location>
        <begin position="316"/>
        <end position="579"/>
    </location>
</feature>
<keyword evidence="15" id="KW-1185">Reference proteome</keyword>
<dbReference type="PROSITE" id="PS51198">
    <property type="entry name" value="UVRD_HELICASE_ATP_BIND"/>
    <property type="match status" value="1"/>
</dbReference>
<organism evidence="14 15">
    <name type="scientific">Chloroherpeton thalassium (strain ATCC 35110 / GB-78)</name>
    <dbReference type="NCBI Taxonomy" id="517418"/>
    <lineage>
        <taxon>Bacteria</taxon>
        <taxon>Pseudomonadati</taxon>
        <taxon>Chlorobiota</taxon>
        <taxon>Chlorobiia</taxon>
        <taxon>Chlorobiales</taxon>
        <taxon>Chloroherpetonaceae</taxon>
        <taxon>Chloroherpeton</taxon>
    </lineage>
</organism>
<dbReference type="GO" id="GO:0005524">
    <property type="term" value="F:ATP binding"/>
    <property type="evidence" value="ECO:0007669"/>
    <property type="project" value="UniProtKB-UniRule"/>
</dbReference>
<dbReference type="PANTHER" id="PTHR11070">
    <property type="entry name" value="UVRD / RECB / PCRA DNA HELICASE FAMILY MEMBER"/>
    <property type="match status" value="1"/>
</dbReference>
<dbReference type="PANTHER" id="PTHR11070:SF3">
    <property type="entry name" value="DNA 3'-5' HELICASE"/>
    <property type="match status" value="1"/>
</dbReference>
<dbReference type="InterPro" id="IPR000212">
    <property type="entry name" value="DNA_helicase_UvrD/REP"/>
</dbReference>
<dbReference type="HOGENOM" id="CLU_004585_5_10_10"/>
<dbReference type="GO" id="GO:0003677">
    <property type="term" value="F:DNA binding"/>
    <property type="evidence" value="ECO:0007669"/>
    <property type="project" value="InterPro"/>
</dbReference>
<evidence type="ECO:0000313" key="15">
    <source>
        <dbReference type="Proteomes" id="UP000001208"/>
    </source>
</evidence>
<dbReference type="EC" id="5.6.2.4" evidence="8"/>
<dbReference type="CDD" id="cd17932">
    <property type="entry name" value="DEXQc_UvrD"/>
    <property type="match status" value="1"/>
</dbReference>
<keyword evidence="4 10" id="KW-0347">Helicase</keyword>
<dbReference type="GO" id="GO:0005829">
    <property type="term" value="C:cytosol"/>
    <property type="evidence" value="ECO:0007669"/>
    <property type="project" value="TreeGrafter"/>
</dbReference>
<protein>
    <recommendedName>
        <fullName evidence="8">DNA 3'-5' helicase</fullName>
        <ecNumber evidence="8">5.6.2.4</ecNumber>
    </recommendedName>
</protein>
<evidence type="ECO:0000256" key="1">
    <source>
        <dbReference type="ARBA" id="ARBA00009922"/>
    </source>
</evidence>
<evidence type="ECO:0000256" key="3">
    <source>
        <dbReference type="ARBA" id="ARBA00022801"/>
    </source>
</evidence>
<evidence type="ECO:0000259" key="12">
    <source>
        <dbReference type="PROSITE" id="PS51198"/>
    </source>
</evidence>
<dbReference type="AlphaFoldDB" id="B3QYG2"/>
<dbReference type="InterPro" id="IPR013986">
    <property type="entry name" value="DExx_box_DNA_helicase_dom_sf"/>
</dbReference>
<evidence type="ECO:0000256" key="6">
    <source>
        <dbReference type="ARBA" id="ARBA00023235"/>
    </source>
</evidence>
<reference evidence="14 15" key="1">
    <citation type="submission" date="2008-06" db="EMBL/GenBank/DDBJ databases">
        <title>Complete sequence of Chloroherpeton thalassium ATCC 35110.</title>
        <authorList>
            <consortium name="US DOE Joint Genome Institute"/>
            <person name="Lucas S."/>
            <person name="Copeland A."/>
            <person name="Lapidus A."/>
            <person name="Glavina del Rio T."/>
            <person name="Dalin E."/>
            <person name="Tice H."/>
            <person name="Bruce D."/>
            <person name="Goodwin L."/>
            <person name="Pitluck S."/>
            <person name="Schmutz J."/>
            <person name="Larimer F."/>
            <person name="Land M."/>
            <person name="Hauser L."/>
            <person name="Kyrpides N."/>
            <person name="Mikhailova N."/>
            <person name="Liu Z."/>
            <person name="Li T."/>
            <person name="Zhao F."/>
            <person name="Overmann J."/>
            <person name="Bryant D.A."/>
            <person name="Richardson P."/>
        </authorList>
    </citation>
    <scope>NUCLEOTIDE SEQUENCE [LARGE SCALE GENOMIC DNA]</scope>
    <source>
        <strain evidence="15">ATCC 35110 / GB-78</strain>
    </source>
</reference>
<evidence type="ECO:0000256" key="9">
    <source>
        <dbReference type="ARBA" id="ARBA00048988"/>
    </source>
</evidence>
<dbReference type="GO" id="GO:0043138">
    <property type="term" value="F:3'-5' DNA helicase activity"/>
    <property type="evidence" value="ECO:0007669"/>
    <property type="project" value="UniProtKB-EC"/>
</dbReference>
<proteinExistence type="inferred from homology"/>
<name>B3QYG2_CHLT3</name>
<evidence type="ECO:0000313" key="14">
    <source>
        <dbReference type="EMBL" id="ACF13590.1"/>
    </source>
</evidence>
<comment type="catalytic activity">
    <reaction evidence="9">
        <text>ATP + H2O = ADP + phosphate + H(+)</text>
        <dbReference type="Rhea" id="RHEA:13065"/>
        <dbReference type="ChEBI" id="CHEBI:15377"/>
        <dbReference type="ChEBI" id="CHEBI:15378"/>
        <dbReference type="ChEBI" id="CHEBI:30616"/>
        <dbReference type="ChEBI" id="CHEBI:43474"/>
        <dbReference type="ChEBI" id="CHEBI:456216"/>
        <dbReference type="EC" id="5.6.2.4"/>
    </reaction>
</comment>
<dbReference type="GO" id="GO:0016887">
    <property type="term" value="F:ATP hydrolysis activity"/>
    <property type="evidence" value="ECO:0007669"/>
    <property type="project" value="RHEA"/>
</dbReference>
<dbReference type="KEGG" id="cts:Ctha_1126"/>
<comment type="similarity">
    <text evidence="1">Belongs to the helicase family. UvrD subfamily.</text>
</comment>
<dbReference type="Gene3D" id="3.40.50.300">
    <property type="entry name" value="P-loop containing nucleotide triphosphate hydrolases"/>
    <property type="match status" value="2"/>
</dbReference>
<dbReference type="Pfam" id="PF13361">
    <property type="entry name" value="UvrD_C"/>
    <property type="match status" value="1"/>
</dbReference>